<dbReference type="EMBL" id="HG994371">
    <property type="protein sequence ID" value="CAF2018512.1"/>
    <property type="molecule type" value="Genomic_DNA"/>
</dbReference>
<evidence type="ECO:0000313" key="3">
    <source>
        <dbReference type="EMBL" id="CAF2018512.1"/>
    </source>
</evidence>
<proteinExistence type="predicted"/>
<dbReference type="AlphaFoldDB" id="A0A816JHD9"/>
<dbReference type="EMBL" id="HG994368">
    <property type="protein sequence ID" value="CAF1839630.1"/>
    <property type="molecule type" value="Genomic_DNA"/>
</dbReference>
<name>A0A816JHD9_BRANA</name>
<reference evidence="2" key="1">
    <citation type="submission" date="2021-01" db="EMBL/GenBank/DDBJ databases">
        <authorList>
            <consortium name="Genoscope - CEA"/>
            <person name="William W."/>
        </authorList>
    </citation>
    <scope>NUCLEOTIDE SEQUENCE</scope>
</reference>
<accession>A0A816JHD9</accession>
<organism evidence="2">
    <name type="scientific">Brassica napus</name>
    <name type="common">Rape</name>
    <dbReference type="NCBI Taxonomy" id="3708"/>
    <lineage>
        <taxon>Eukaryota</taxon>
        <taxon>Viridiplantae</taxon>
        <taxon>Streptophyta</taxon>
        <taxon>Embryophyta</taxon>
        <taxon>Tracheophyta</taxon>
        <taxon>Spermatophyta</taxon>
        <taxon>Magnoliopsida</taxon>
        <taxon>eudicotyledons</taxon>
        <taxon>Gunneridae</taxon>
        <taxon>Pentapetalae</taxon>
        <taxon>rosids</taxon>
        <taxon>malvids</taxon>
        <taxon>Brassicales</taxon>
        <taxon>Brassicaceae</taxon>
        <taxon>Brassiceae</taxon>
        <taxon>Brassica</taxon>
    </lineage>
</organism>
<dbReference type="Proteomes" id="UP001295469">
    <property type="component" value="Chromosome C04"/>
</dbReference>
<sequence length="48" mass="4804">MVGFRPSFNTSETPLVEGKVVQASATTSSSNTAAAGGGKEGGSKLPYE</sequence>
<feature type="region of interest" description="Disordered" evidence="1">
    <location>
        <begin position="1"/>
        <end position="48"/>
    </location>
</feature>
<evidence type="ECO:0000256" key="1">
    <source>
        <dbReference type="SAM" id="MobiDB-lite"/>
    </source>
</evidence>
<feature type="compositionally biased region" description="Low complexity" evidence="1">
    <location>
        <begin position="23"/>
        <end position="34"/>
    </location>
</feature>
<gene>
    <name evidence="2" type="ORF">DARMORV10_C04P28480.1</name>
    <name evidence="3" type="ORF">DARMORV10_C07P45670.1</name>
</gene>
<protein>
    <submittedName>
        <fullName evidence="2">(rape) hypothetical protein</fullName>
    </submittedName>
</protein>
<dbReference type="Proteomes" id="UP001295469">
    <property type="component" value="Chromosome C07"/>
</dbReference>
<evidence type="ECO:0000313" key="2">
    <source>
        <dbReference type="EMBL" id="CAF1839630.1"/>
    </source>
</evidence>